<dbReference type="EMBL" id="JANEYG010000283">
    <property type="protein sequence ID" value="KAJ8910528.1"/>
    <property type="molecule type" value="Genomic_DNA"/>
</dbReference>
<dbReference type="GO" id="GO:0003824">
    <property type="term" value="F:catalytic activity"/>
    <property type="evidence" value="ECO:0007669"/>
    <property type="project" value="InterPro"/>
</dbReference>
<protein>
    <recommendedName>
        <fullName evidence="1">Endonuclease/exonuclease/phosphatase domain-containing protein</fullName>
    </recommendedName>
</protein>
<dbReference type="Proteomes" id="UP001159042">
    <property type="component" value="Unassembled WGS sequence"/>
</dbReference>
<dbReference type="InterPro" id="IPR036691">
    <property type="entry name" value="Endo/exonu/phosph_ase_sf"/>
</dbReference>
<dbReference type="Gene3D" id="3.60.10.10">
    <property type="entry name" value="Endonuclease/exonuclease/phosphatase"/>
    <property type="match status" value="1"/>
</dbReference>
<dbReference type="PANTHER" id="PTHR33273:SF2">
    <property type="entry name" value="ENDONUCLEASE_EXONUCLEASE_PHOSPHATASE DOMAIN-CONTAINING PROTEIN"/>
    <property type="match status" value="1"/>
</dbReference>
<dbReference type="SUPFAM" id="SSF56219">
    <property type="entry name" value="DNase I-like"/>
    <property type="match status" value="1"/>
</dbReference>
<gene>
    <name evidence="2" type="ORF">NQ315_013491</name>
</gene>
<sequence length="177" mass="19644">MENNGEEASLSLSDEVSDIIRYTYHRWKPSKRSLWGSVPKVMSCYHPPNRTVEIHDMEALMAIGPTTMAIGDFNAKAMEWNSIRLNRSGAVLRRFLEINNDVVAVGPEEPTYDGQGNTQPDVLGIVLLKAISLAELEVVHEGSSDNSPILLTVGEPTPPGGTVIKRRTNWPQFRAEM</sequence>
<comment type="caution">
    <text evidence="2">The sequence shown here is derived from an EMBL/GenBank/DDBJ whole genome shotgun (WGS) entry which is preliminary data.</text>
</comment>
<name>A0AAV8V8J3_9CUCU</name>
<accession>A0AAV8V8J3</accession>
<dbReference type="InterPro" id="IPR005135">
    <property type="entry name" value="Endo/exonuclease/phosphatase"/>
</dbReference>
<dbReference type="Pfam" id="PF14529">
    <property type="entry name" value="Exo_endo_phos_2"/>
    <property type="match status" value="1"/>
</dbReference>
<evidence type="ECO:0000313" key="3">
    <source>
        <dbReference type="Proteomes" id="UP001159042"/>
    </source>
</evidence>
<keyword evidence="3" id="KW-1185">Reference proteome</keyword>
<organism evidence="2 3">
    <name type="scientific">Exocentrus adspersus</name>
    <dbReference type="NCBI Taxonomy" id="1586481"/>
    <lineage>
        <taxon>Eukaryota</taxon>
        <taxon>Metazoa</taxon>
        <taxon>Ecdysozoa</taxon>
        <taxon>Arthropoda</taxon>
        <taxon>Hexapoda</taxon>
        <taxon>Insecta</taxon>
        <taxon>Pterygota</taxon>
        <taxon>Neoptera</taxon>
        <taxon>Endopterygota</taxon>
        <taxon>Coleoptera</taxon>
        <taxon>Polyphaga</taxon>
        <taxon>Cucujiformia</taxon>
        <taxon>Chrysomeloidea</taxon>
        <taxon>Cerambycidae</taxon>
        <taxon>Lamiinae</taxon>
        <taxon>Acanthocinini</taxon>
        <taxon>Exocentrus</taxon>
    </lineage>
</organism>
<evidence type="ECO:0000259" key="1">
    <source>
        <dbReference type="Pfam" id="PF14529"/>
    </source>
</evidence>
<dbReference type="PANTHER" id="PTHR33273">
    <property type="entry name" value="DOMAIN-CONTAINING PROTEIN, PUTATIVE-RELATED"/>
    <property type="match status" value="1"/>
</dbReference>
<evidence type="ECO:0000313" key="2">
    <source>
        <dbReference type="EMBL" id="KAJ8910528.1"/>
    </source>
</evidence>
<dbReference type="AlphaFoldDB" id="A0AAV8V8J3"/>
<proteinExistence type="predicted"/>
<feature type="domain" description="Endonuclease/exonuclease/phosphatase" evidence="1">
    <location>
        <begin position="41"/>
        <end position="135"/>
    </location>
</feature>
<reference evidence="2 3" key="1">
    <citation type="journal article" date="2023" name="Insect Mol. Biol.">
        <title>Genome sequencing provides insights into the evolution of gene families encoding plant cell wall-degrading enzymes in longhorned beetles.</title>
        <authorList>
            <person name="Shin N.R."/>
            <person name="Okamura Y."/>
            <person name="Kirsch R."/>
            <person name="Pauchet Y."/>
        </authorList>
    </citation>
    <scope>NUCLEOTIDE SEQUENCE [LARGE SCALE GENOMIC DNA]</scope>
    <source>
        <strain evidence="2">EAD_L_NR</strain>
    </source>
</reference>